<reference evidence="1 3" key="2">
    <citation type="journal article" date="2014" name="BMC Genomics">
        <title>An improved genome release (version Mt4.0) for the model legume Medicago truncatula.</title>
        <authorList>
            <person name="Tang H."/>
            <person name="Krishnakumar V."/>
            <person name="Bidwell S."/>
            <person name="Rosen B."/>
            <person name="Chan A."/>
            <person name="Zhou S."/>
            <person name="Gentzbittel L."/>
            <person name="Childs K.L."/>
            <person name="Yandell M."/>
            <person name="Gundlach H."/>
            <person name="Mayer K.F."/>
            <person name="Schwartz D.C."/>
            <person name="Town C.D."/>
        </authorList>
    </citation>
    <scope>GENOME REANNOTATION</scope>
    <source>
        <strain evidence="1">A17</strain>
        <strain evidence="2 3">cv. Jemalong A17</strain>
    </source>
</reference>
<name>A0A072TDS9_MEDTR</name>
<dbReference type="AlphaFoldDB" id="A0A072TDS9"/>
<dbReference type="InterPro" id="IPR032675">
    <property type="entry name" value="LRR_dom_sf"/>
</dbReference>
<dbReference type="Gene3D" id="3.80.10.10">
    <property type="entry name" value="Ribonuclease Inhibitor"/>
    <property type="match status" value="1"/>
</dbReference>
<accession>A0A072TDS9</accession>
<reference evidence="2" key="3">
    <citation type="submission" date="2015-06" db="UniProtKB">
        <authorList>
            <consortium name="EnsemblPlants"/>
        </authorList>
    </citation>
    <scope>IDENTIFICATION</scope>
    <source>
        <strain evidence="2">cv. Jemalong A17</strain>
    </source>
</reference>
<dbReference type="SUPFAM" id="SSF52047">
    <property type="entry name" value="RNI-like"/>
    <property type="match status" value="1"/>
</dbReference>
<dbReference type="Proteomes" id="UP000002051">
    <property type="component" value="Unassembled WGS sequence"/>
</dbReference>
<sequence length="90" mass="10208">MNFVVPKLEVLDLSNTNVDDDETLYVISKNCSGILELRLINCDWVIEKGVKDVVENCKQQRQIVLRGSHISDEIRELAMDASFSSVLKLI</sequence>
<dbReference type="EnsemblPlants" id="KEH15562">
    <property type="protein sequence ID" value="KEH15562"/>
    <property type="gene ID" value="MTR_0807s0010"/>
</dbReference>
<protein>
    <submittedName>
        <fullName evidence="1">RNI superfamily protein, putative</fullName>
    </submittedName>
</protein>
<gene>
    <name evidence="1" type="ORF">MTR_0807s0010</name>
</gene>
<keyword evidence="3" id="KW-1185">Reference proteome</keyword>
<dbReference type="EMBL" id="KL403531">
    <property type="protein sequence ID" value="KEH15562.1"/>
    <property type="molecule type" value="Genomic_DNA"/>
</dbReference>
<organism evidence="1 3">
    <name type="scientific">Medicago truncatula</name>
    <name type="common">Barrel medic</name>
    <name type="synonym">Medicago tribuloides</name>
    <dbReference type="NCBI Taxonomy" id="3880"/>
    <lineage>
        <taxon>Eukaryota</taxon>
        <taxon>Viridiplantae</taxon>
        <taxon>Streptophyta</taxon>
        <taxon>Embryophyta</taxon>
        <taxon>Tracheophyta</taxon>
        <taxon>Spermatophyta</taxon>
        <taxon>Magnoliopsida</taxon>
        <taxon>eudicotyledons</taxon>
        <taxon>Gunneridae</taxon>
        <taxon>Pentapetalae</taxon>
        <taxon>rosids</taxon>
        <taxon>fabids</taxon>
        <taxon>Fabales</taxon>
        <taxon>Fabaceae</taxon>
        <taxon>Papilionoideae</taxon>
        <taxon>50 kb inversion clade</taxon>
        <taxon>NPAAA clade</taxon>
        <taxon>Hologalegina</taxon>
        <taxon>IRL clade</taxon>
        <taxon>Trifolieae</taxon>
        <taxon>Medicago</taxon>
    </lineage>
</organism>
<reference evidence="1 3" key="1">
    <citation type="journal article" date="2011" name="Nature">
        <title>The Medicago genome provides insight into the evolution of rhizobial symbioses.</title>
        <authorList>
            <person name="Young N.D."/>
            <person name="Debelle F."/>
            <person name="Oldroyd G.E."/>
            <person name="Geurts R."/>
            <person name="Cannon S.B."/>
            <person name="Udvardi M.K."/>
            <person name="Benedito V.A."/>
            <person name="Mayer K.F."/>
            <person name="Gouzy J."/>
            <person name="Schoof H."/>
            <person name="Van de Peer Y."/>
            <person name="Proost S."/>
            <person name="Cook D.R."/>
            <person name="Meyers B.C."/>
            <person name="Spannagl M."/>
            <person name="Cheung F."/>
            <person name="De Mita S."/>
            <person name="Krishnakumar V."/>
            <person name="Gundlach H."/>
            <person name="Zhou S."/>
            <person name="Mudge J."/>
            <person name="Bharti A.K."/>
            <person name="Murray J.D."/>
            <person name="Naoumkina M.A."/>
            <person name="Rosen B."/>
            <person name="Silverstein K.A."/>
            <person name="Tang H."/>
            <person name="Rombauts S."/>
            <person name="Zhao P.X."/>
            <person name="Zhou P."/>
            <person name="Barbe V."/>
            <person name="Bardou P."/>
            <person name="Bechner M."/>
            <person name="Bellec A."/>
            <person name="Berger A."/>
            <person name="Berges H."/>
            <person name="Bidwell S."/>
            <person name="Bisseling T."/>
            <person name="Choisne N."/>
            <person name="Couloux A."/>
            <person name="Denny R."/>
            <person name="Deshpande S."/>
            <person name="Dai X."/>
            <person name="Doyle J.J."/>
            <person name="Dudez A.M."/>
            <person name="Farmer A.D."/>
            <person name="Fouteau S."/>
            <person name="Franken C."/>
            <person name="Gibelin C."/>
            <person name="Gish J."/>
            <person name="Goldstein S."/>
            <person name="Gonzalez A.J."/>
            <person name="Green P.J."/>
            <person name="Hallab A."/>
            <person name="Hartog M."/>
            <person name="Hua A."/>
            <person name="Humphray S.J."/>
            <person name="Jeong D.H."/>
            <person name="Jing Y."/>
            <person name="Jocker A."/>
            <person name="Kenton S.M."/>
            <person name="Kim D.J."/>
            <person name="Klee K."/>
            <person name="Lai H."/>
            <person name="Lang C."/>
            <person name="Lin S."/>
            <person name="Macmil S.L."/>
            <person name="Magdelenat G."/>
            <person name="Matthews L."/>
            <person name="McCorrison J."/>
            <person name="Monaghan E.L."/>
            <person name="Mun J.H."/>
            <person name="Najar F.Z."/>
            <person name="Nicholson C."/>
            <person name="Noirot C."/>
            <person name="O'Bleness M."/>
            <person name="Paule C.R."/>
            <person name="Poulain J."/>
            <person name="Prion F."/>
            <person name="Qin B."/>
            <person name="Qu C."/>
            <person name="Retzel E.F."/>
            <person name="Riddle C."/>
            <person name="Sallet E."/>
            <person name="Samain S."/>
            <person name="Samson N."/>
            <person name="Sanders I."/>
            <person name="Saurat O."/>
            <person name="Scarpelli C."/>
            <person name="Schiex T."/>
            <person name="Segurens B."/>
            <person name="Severin A.J."/>
            <person name="Sherrier D.J."/>
            <person name="Shi R."/>
            <person name="Sims S."/>
            <person name="Singer S.R."/>
            <person name="Sinharoy S."/>
            <person name="Sterck L."/>
            <person name="Viollet A."/>
            <person name="Wang B.B."/>
            <person name="Wang K."/>
            <person name="Wang M."/>
            <person name="Wang X."/>
            <person name="Warfsmann J."/>
            <person name="Weissenbach J."/>
            <person name="White D.D."/>
            <person name="White J.D."/>
            <person name="Wiley G.B."/>
            <person name="Wincker P."/>
            <person name="Xing Y."/>
            <person name="Yang L."/>
            <person name="Yao Z."/>
            <person name="Ying F."/>
            <person name="Zhai J."/>
            <person name="Zhou L."/>
            <person name="Zuber A."/>
            <person name="Denarie J."/>
            <person name="Dixon R.A."/>
            <person name="May G.D."/>
            <person name="Schwartz D.C."/>
            <person name="Rogers J."/>
            <person name="Quetier F."/>
            <person name="Town C.D."/>
            <person name="Roe B.A."/>
        </authorList>
    </citation>
    <scope>NUCLEOTIDE SEQUENCE [LARGE SCALE GENOMIC DNA]</scope>
    <source>
        <strain evidence="1">A17</strain>
        <strain evidence="2 3">cv. Jemalong A17</strain>
    </source>
</reference>
<evidence type="ECO:0000313" key="2">
    <source>
        <dbReference type="EnsemblPlants" id="KEH15562"/>
    </source>
</evidence>
<evidence type="ECO:0000313" key="1">
    <source>
        <dbReference type="EMBL" id="KEH15562.1"/>
    </source>
</evidence>
<evidence type="ECO:0000313" key="3">
    <source>
        <dbReference type="Proteomes" id="UP000002051"/>
    </source>
</evidence>
<dbReference type="HOGENOM" id="CLU_2444263_0_0_1"/>
<proteinExistence type="predicted"/>